<feature type="domain" description="tRNA/rRNA methyltransferase SpoU type" evidence="3">
    <location>
        <begin position="146"/>
        <end position="289"/>
    </location>
</feature>
<dbReference type="GO" id="GO:0003723">
    <property type="term" value="F:RNA binding"/>
    <property type="evidence" value="ECO:0007669"/>
    <property type="project" value="InterPro"/>
</dbReference>
<dbReference type="SUPFAM" id="SSF75217">
    <property type="entry name" value="alpha/beta knot"/>
    <property type="match status" value="1"/>
</dbReference>
<keyword evidence="2 4" id="KW-0808">Transferase</keyword>
<evidence type="ECO:0000256" key="1">
    <source>
        <dbReference type="ARBA" id="ARBA00022603"/>
    </source>
</evidence>
<organism evidence="4 5">
    <name type="scientific">Pseudoclavibacter endophyticus</name>
    <dbReference type="NCBI Taxonomy" id="1778590"/>
    <lineage>
        <taxon>Bacteria</taxon>
        <taxon>Bacillati</taxon>
        <taxon>Actinomycetota</taxon>
        <taxon>Actinomycetes</taxon>
        <taxon>Micrococcales</taxon>
        <taxon>Microbacteriaceae</taxon>
        <taxon>Pseudoclavibacter</taxon>
    </lineage>
</organism>
<dbReference type="GO" id="GO:0006396">
    <property type="term" value="P:RNA processing"/>
    <property type="evidence" value="ECO:0007669"/>
    <property type="project" value="InterPro"/>
</dbReference>
<reference evidence="4 5" key="1">
    <citation type="submission" date="2019-09" db="EMBL/GenBank/DDBJ databases">
        <title>Phylogeny of genus Pseudoclavibacter and closely related genus.</title>
        <authorList>
            <person name="Li Y."/>
        </authorList>
    </citation>
    <scope>NUCLEOTIDE SEQUENCE [LARGE SCALE GENOMIC DNA]</scope>
    <source>
        <strain evidence="4 5">EGI 60007</strain>
    </source>
</reference>
<keyword evidence="5" id="KW-1185">Reference proteome</keyword>
<dbReference type="PANTHER" id="PTHR43191:SF12">
    <property type="entry name" value="RRNA METHYLASE"/>
    <property type="match status" value="1"/>
</dbReference>
<dbReference type="GO" id="GO:0032259">
    <property type="term" value="P:methylation"/>
    <property type="evidence" value="ECO:0007669"/>
    <property type="project" value="UniProtKB-KW"/>
</dbReference>
<sequence length="295" mass="31908">MRPFHDVTRLCQHCSVRVIPISNLGADEFDDGERPAYPGLSDYVGLTDVALRRRLEPEGGLYLAESPKVIARAIAAGHRPRSVLLQEQWLDGLAPTLEAFPDLPVYVGSSALLEQLTGFRMHRGALASMHRPELPEPADLLRDARTVLVLEDIVDHTNVGAAFRAAAGLGADAVLVTERCADPLYRRSVRVSMGTVLQVPWTRLPHWDASAAVLREHGFSIAALALDDGAVSLRHYAAHRPERVALVLGTEGDGLSRRALHHADATVMIPMRHGVDSLNVAAASAVALYALQEGA</sequence>
<keyword evidence="1 4" id="KW-0489">Methyltransferase</keyword>
<protein>
    <submittedName>
        <fullName evidence="4">RNA methyltransferase</fullName>
    </submittedName>
</protein>
<evidence type="ECO:0000313" key="4">
    <source>
        <dbReference type="EMBL" id="KAB1650573.1"/>
    </source>
</evidence>
<dbReference type="Gene3D" id="3.30.1330.30">
    <property type="match status" value="1"/>
</dbReference>
<dbReference type="Proteomes" id="UP000431744">
    <property type="component" value="Unassembled WGS sequence"/>
</dbReference>
<name>A0A6H9WN13_9MICO</name>
<proteinExistence type="predicted"/>
<dbReference type="SUPFAM" id="SSF55315">
    <property type="entry name" value="L30e-like"/>
    <property type="match status" value="1"/>
</dbReference>
<dbReference type="Gene3D" id="3.40.1280.10">
    <property type="match status" value="1"/>
</dbReference>
<dbReference type="InterPro" id="IPR001537">
    <property type="entry name" value="SpoU_MeTrfase"/>
</dbReference>
<dbReference type="InterPro" id="IPR051259">
    <property type="entry name" value="rRNA_Methyltransferase"/>
</dbReference>
<dbReference type="Pfam" id="PF00588">
    <property type="entry name" value="SpoU_methylase"/>
    <property type="match status" value="1"/>
</dbReference>
<dbReference type="InterPro" id="IPR029026">
    <property type="entry name" value="tRNA_m1G_MTases_N"/>
</dbReference>
<dbReference type="EMBL" id="WBJY01000001">
    <property type="protein sequence ID" value="KAB1650573.1"/>
    <property type="molecule type" value="Genomic_DNA"/>
</dbReference>
<dbReference type="GO" id="GO:0008173">
    <property type="term" value="F:RNA methyltransferase activity"/>
    <property type="evidence" value="ECO:0007669"/>
    <property type="project" value="InterPro"/>
</dbReference>
<evidence type="ECO:0000256" key="2">
    <source>
        <dbReference type="ARBA" id="ARBA00022679"/>
    </source>
</evidence>
<evidence type="ECO:0000259" key="3">
    <source>
        <dbReference type="Pfam" id="PF00588"/>
    </source>
</evidence>
<dbReference type="InterPro" id="IPR029064">
    <property type="entry name" value="Ribosomal_eL30-like_sf"/>
</dbReference>
<evidence type="ECO:0000313" key="5">
    <source>
        <dbReference type="Proteomes" id="UP000431744"/>
    </source>
</evidence>
<dbReference type="PANTHER" id="PTHR43191">
    <property type="entry name" value="RRNA METHYLTRANSFERASE 3"/>
    <property type="match status" value="1"/>
</dbReference>
<dbReference type="AlphaFoldDB" id="A0A6H9WN13"/>
<comment type="caution">
    <text evidence="4">The sequence shown here is derived from an EMBL/GenBank/DDBJ whole genome shotgun (WGS) entry which is preliminary data.</text>
</comment>
<accession>A0A6H9WN13</accession>
<gene>
    <name evidence="4" type="ORF">F8O04_08240</name>
</gene>
<dbReference type="CDD" id="cd18095">
    <property type="entry name" value="SpoU-like_rRNA-MTase"/>
    <property type="match status" value="1"/>
</dbReference>
<dbReference type="OrthoDB" id="3190829at2"/>
<dbReference type="InterPro" id="IPR029028">
    <property type="entry name" value="Alpha/beta_knot_MTases"/>
</dbReference>